<comment type="caution">
    <text evidence="4">The sequence shown here is derived from an EMBL/GenBank/DDBJ whole genome shotgun (WGS) entry which is preliminary data.</text>
</comment>
<feature type="compositionally biased region" description="Basic and acidic residues" evidence="2">
    <location>
        <begin position="230"/>
        <end position="246"/>
    </location>
</feature>
<keyword evidence="1" id="KW-0863">Zinc-finger</keyword>
<keyword evidence="5" id="KW-1185">Reference proteome</keyword>
<keyword evidence="1" id="KW-0862">Zinc</keyword>
<dbReference type="AlphaFoldDB" id="A0A1Q9F7N4"/>
<reference evidence="4 5" key="1">
    <citation type="submission" date="2016-02" db="EMBL/GenBank/DDBJ databases">
        <title>Genome analysis of coral dinoflagellate symbionts highlights evolutionary adaptations to a symbiotic lifestyle.</title>
        <authorList>
            <person name="Aranda M."/>
            <person name="Li Y."/>
            <person name="Liew Y.J."/>
            <person name="Baumgarten S."/>
            <person name="Simakov O."/>
            <person name="Wilson M."/>
            <person name="Piel J."/>
            <person name="Ashoor H."/>
            <person name="Bougouffa S."/>
            <person name="Bajic V.B."/>
            <person name="Ryu T."/>
            <person name="Ravasi T."/>
            <person name="Bayer T."/>
            <person name="Micklem G."/>
            <person name="Kim H."/>
            <person name="Bhak J."/>
            <person name="Lajeunesse T.C."/>
            <person name="Voolstra C.R."/>
        </authorList>
    </citation>
    <scope>NUCLEOTIDE SEQUENCE [LARGE SCALE GENOMIC DNA]</scope>
    <source>
        <strain evidence="4 5">CCMP2467</strain>
    </source>
</reference>
<evidence type="ECO:0000256" key="2">
    <source>
        <dbReference type="SAM" id="MobiDB-lite"/>
    </source>
</evidence>
<dbReference type="GO" id="GO:0008270">
    <property type="term" value="F:zinc ion binding"/>
    <property type="evidence" value="ECO:0007669"/>
    <property type="project" value="UniProtKB-KW"/>
</dbReference>
<sequence length="347" mass="37640">MATESDGKHQEYQRGEVGQIGRYQRELDAVEIKAGLWKLFQANQYLLKQLDLLATLRRKKLARTRAAKLGLPGIAPQELVASMNAMTTTLEGKHASLATRLNLLRLSPELIVPSEAGLNTSVATLETEARRMGTEEDVRTSRSGTGTEDYQYTVAAQLKGKGKGREKGKAAESQDARRVCWYFGTEKGCDKGKDCPFKHVRPSAGNADRTGKPSSTDTGNAKALAAATAKEAKAKAKAKAKAEAKGPRNQSTEDVSNDEGTYASVRLLQRKQAAETETVRPSPAHVLRRRVGRHGKVNRSNVRHQAECANARLCIQTAATAPSGAYVGCRTRSLGRKWSAIQEVALG</sequence>
<dbReference type="InterPro" id="IPR000571">
    <property type="entry name" value="Znf_CCCH"/>
</dbReference>
<feature type="region of interest" description="Disordered" evidence="2">
    <location>
        <begin position="198"/>
        <end position="260"/>
    </location>
</feature>
<feature type="domain" description="C3H1-type" evidence="3">
    <location>
        <begin position="174"/>
        <end position="202"/>
    </location>
</feature>
<feature type="zinc finger region" description="C3H1-type" evidence="1">
    <location>
        <begin position="174"/>
        <end position="202"/>
    </location>
</feature>
<evidence type="ECO:0000313" key="4">
    <source>
        <dbReference type="EMBL" id="OLQ15681.1"/>
    </source>
</evidence>
<dbReference type="EMBL" id="LSRX01000001">
    <property type="protein sequence ID" value="OLQ15681.1"/>
    <property type="molecule type" value="Genomic_DNA"/>
</dbReference>
<protein>
    <recommendedName>
        <fullName evidence="3">C3H1-type domain-containing protein</fullName>
    </recommendedName>
</protein>
<evidence type="ECO:0000259" key="3">
    <source>
        <dbReference type="PROSITE" id="PS50103"/>
    </source>
</evidence>
<proteinExistence type="predicted"/>
<dbReference type="OrthoDB" id="451044at2759"/>
<gene>
    <name evidence="4" type="ORF">AK812_SmicGene3</name>
</gene>
<accession>A0A1Q9F7N4</accession>
<dbReference type="Proteomes" id="UP000186817">
    <property type="component" value="Unassembled WGS sequence"/>
</dbReference>
<keyword evidence="1" id="KW-0479">Metal-binding</keyword>
<name>A0A1Q9F7N4_SYMMI</name>
<evidence type="ECO:0000313" key="5">
    <source>
        <dbReference type="Proteomes" id="UP000186817"/>
    </source>
</evidence>
<dbReference type="PROSITE" id="PS50103">
    <property type="entry name" value="ZF_C3H1"/>
    <property type="match status" value="1"/>
</dbReference>
<organism evidence="4 5">
    <name type="scientific">Symbiodinium microadriaticum</name>
    <name type="common">Dinoflagellate</name>
    <name type="synonym">Zooxanthella microadriatica</name>
    <dbReference type="NCBI Taxonomy" id="2951"/>
    <lineage>
        <taxon>Eukaryota</taxon>
        <taxon>Sar</taxon>
        <taxon>Alveolata</taxon>
        <taxon>Dinophyceae</taxon>
        <taxon>Suessiales</taxon>
        <taxon>Symbiodiniaceae</taxon>
        <taxon>Symbiodinium</taxon>
    </lineage>
</organism>
<evidence type="ECO:0000256" key="1">
    <source>
        <dbReference type="PROSITE-ProRule" id="PRU00723"/>
    </source>
</evidence>